<dbReference type="Proteomes" id="UP000813463">
    <property type="component" value="Chromosome 6"/>
</dbReference>
<sequence length="133" mass="15664">MVLMRCSNSTRFCKIDMEFRYGILQNPTFSFSKSLAEIRYKSTKRENGMNNLIGFLIDLLRISHTKRLSRATMRISSTTRDLKGIIKNQCTGKLFIAGRRYYRTTTSKNSNKPTTTRKQQQQQPQQWQQQLMQ</sequence>
<organism evidence="2 3">
    <name type="scientific">Spinacia oleracea</name>
    <name type="common">Spinach</name>
    <dbReference type="NCBI Taxonomy" id="3562"/>
    <lineage>
        <taxon>Eukaryota</taxon>
        <taxon>Viridiplantae</taxon>
        <taxon>Streptophyta</taxon>
        <taxon>Embryophyta</taxon>
        <taxon>Tracheophyta</taxon>
        <taxon>Spermatophyta</taxon>
        <taxon>Magnoliopsida</taxon>
        <taxon>eudicotyledons</taxon>
        <taxon>Gunneridae</taxon>
        <taxon>Pentapetalae</taxon>
        <taxon>Caryophyllales</taxon>
        <taxon>Chenopodiaceae</taxon>
        <taxon>Chenopodioideae</taxon>
        <taxon>Anserineae</taxon>
        <taxon>Spinacia</taxon>
    </lineage>
</organism>
<evidence type="ECO:0000313" key="2">
    <source>
        <dbReference type="Proteomes" id="UP000813463"/>
    </source>
</evidence>
<protein>
    <submittedName>
        <fullName evidence="3">Uncharacterized protein</fullName>
    </submittedName>
</protein>
<accession>A0ABM3R255</accession>
<dbReference type="GeneID" id="130464255"/>
<proteinExistence type="predicted"/>
<name>A0ABM3R255_SPIOL</name>
<gene>
    <name evidence="3" type="primary">LOC130464255</name>
</gene>
<dbReference type="RefSeq" id="XP_056689705.1">
    <property type="nucleotide sequence ID" value="XM_056833727.1"/>
</dbReference>
<evidence type="ECO:0000313" key="3">
    <source>
        <dbReference type="RefSeq" id="XP_056689705.1"/>
    </source>
</evidence>
<feature type="region of interest" description="Disordered" evidence="1">
    <location>
        <begin position="103"/>
        <end position="133"/>
    </location>
</feature>
<reference evidence="3" key="2">
    <citation type="submission" date="2025-08" db="UniProtKB">
        <authorList>
            <consortium name="RefSeq"/>
        </authorList>
    </citation>
    <scope>IDENTIFICATION</scope>
    <source>
        <tissue evidence="3">Leaf</tissue>
    </source>
</reference>
<reference evidence="2" key="1">
    <citation type="journal article" date="2021" name="Nat. Commun.">
        <title>Genomic analyses provide insights into spinach domestication and the genetic basis of agronomic traits.</title>
        <authorList>
            <person name="Cai X."/>
            <person name="Sun X."/>
            <person name="Xu C."/>
            <person name="Sun H."/>
            <person name="Wang X."/>
            <person name="Ge C."/>
            <person name="Zhang Z."/>
            <person name="Wang Q."/>
            <person name="Fei Z."/>
            <person name="Jiao C."/>
            <person name="Wang Q."/>
        </authorList>
    </citation>
    <scope>NUCLEOTIDE SEQUENCE [LARGE SCALE GENOMIC DNA]</scope>
    <source>
        <strain evidence="2">cv. Varoflay</strain>
    </source>
</reference>
<keyword evidence="2" id="KW-1185">Reference proteome</keyword>
<evidence type="ECO:0000256" key="1">
    <source>
        <dbReference type="SAM" id="MobiDB-lite"/>
    </source>
</evidence>